<proteinExistence type="predicted"/>
<dbReference type="InterPro" id="IPR029062">
    <property type="entry name" value="Class_I_gatase-like"/>
</dbReference>
<dbReference type="Gene3D" id="3.40.50.880">
    <property type="match status" value="1"/>
</dbReference>
<dbReference type="Proteomes" id="UP000317648">
    <property type="component" value="Chromosome"/>
</dbReference>
<accession>A0A518DXD7</accession>
<evidence type="ECO:0000256" key="1">
    <source>
        <dbReference type="SAM" id="MobiDB-lite"/>
    </source>
</evidence>
<dbReference type="RefSeq" id="WP_145055115.1">
    <property type="nucleotide sequence ID" value="NZ_CP036433.1"/>
</dbReference>
<dbReference type="SUPFAM" id="SSF52317">
    <property type="entry name" value="Class I glutamine amidotransferase-like"/>
    <property type="match status" value="1"/>
</dbReference>
<feature type="compositionally biased region" description="Basic and acidic residues" evidence="1">
    <location>
        <begin position="147"/>
        <end position="160"/>
    </location>
</feature>
<dbReference type="OrthoDB" id="9800974at2"/>
<dbReference type="EMBL" id="CP036433">
    <property type="protein sequence ID" value="QDU96490.1"/>
    <property type="molecule type" value="Genomic_DNA"/>
</dbReference>
<feature type="region of interest" description="Disordered" evidence="1">
    <location>
        <begin position="137"/>
        <end position="160"/>
    </location>
</feature>
<reference evidence="2 3" key="1">
    <citation type="submission" date="2019-02" db="EMBL/GenBank/DDBJ databases">
        <title>Deep-cultivation of Planctomycetes and their phenomic and genomic characterization uncovers novel biology.</title>
        <authorList>
            <person name="Wiegand S."/>
            <person name="Jogler M."/>
            <person name="Boedeker C."/>
            <person name="Pinto D."/>
            <person name="Vollmers J."/>
            <person name="Rivas-Marin E."/>
            <person name="Kohn T."/>
            <person name="Peeters S.H."/>
            <person name="Heuer A."/>
            <person name="Rast P."/>
            <person name="Oberbeckmann S."/>
            <person name="Bunk B."/>
            <person name="Jeske O."/>
            <person name="Meyerdierks A."/>
            <person name="Storesund J.E."/>
            <person name="Kallscheuer N."/>
            <person name="Luecker S."/>
            <person name="Lage O.M."/>
            <person name="Pohl T."/>
            <person name="Merkel B.J."/>
            <person name="Hornburger P."/>
            <person name="Mueller R.-W."/>
            <person name="Bruemmer F."/>
            <person name="Labrenz M."/>
            <person name="Spormann A.M."/>
            <person name="Op den Camp H."/>
            <person name="Overmann J."/>
            <person name="Amann R."/>
            <person name="Jetten M.S.M."/>
            <person name="Mascher T."/>
            <person name="Medema M.H."/>
            <person name="Devos D.P."/>
            <person name="Kaster A.-K."/>
            <person name="Ovreas L."/>
            <person name="Rohde M."/>
            <person name="Galperin M.Y."/>
            <person name="Jogler C."/>
        </authorList>
    </citation>
    <scope>NUCLEOTIDE SEQUENCE [LARGE SCALE GENOMIC DNA]</scope>
    <source>
        <strain evidence="2 3">Pla85_3_4</strain>
    </source>
</reference>
<name>A0A518DXD7_9BACT</name>
<keyword evidence="3" id="KW-1185">Reference proteome</keyword>
<protein>
    <submittedName>
        <fullName evidence="2">Beta-galactosidase trimerization domain protein</fullName>
    </submittedName>
</protein>
<gene>
    <name evidence="2" type="ORF">Pla8534_43110</name>
</gene>
<dbReference type="CDD" id="cd03143">
    <property type="entry name" value="A4_beta-galactosidase_middle_domain"/>
    <property type="match status" value="1"/>
</dbReference>
<dbReference type="KEGG" id="lcre:Pla8534_43110"/>
<dbReference type="AlphaFoldDB" id="A0A518DXD7"/>
<organism evidence="2 3">
    <name type="scientific">Lignipirellula cremea</name>
    <dbReference type="NCBI Taxonomy" id="2528010"/>
    <lineage>
        <taxon>Bacteria</taxon>
        <taxon>Pseudomonadati</taxon>
        <taxon>Planctomycetota</taxon>
        <taxon>Planctomycetia</taxon>
        <taxon>Pirellulales</taxon>
        <taxon>Pirellulaceae</taxon>
        <taxon>Lignipirellula</taxon>
    </lineage>
</organism>
<evidence type="ECO:0000313" key="2">
    <source>
        <dbReference type="EMBL" id="QDU96490.1"/>
    </source>
</evidence>
<sequence length="1048" mass="115147">METQLPYPPARPRSLFMRLNASRRLVRGLLSLAIGCLAMFVCPAFCSQAWCQETVADEETSQIDLLIEDADARDFHVPESLTMRLRILALDPFEPTQIQYKYGGWGSPGERIYGHFWKPDPPPVAQAKPAEVDLDDLLDSPTTAKKPAGDKPLTDSLKRPEIANPQGRKYVEKPPLFQLREWTEQTPLSNFVTGGATAPRFLQVFGGDGGEIVGQTDTGERNFVGAARNFQVEFEFYYQGKLLKQFVIHAPDAPIAPLVIPYHELTGTVEPTDPAFLDNLVPLETYVRRRADMAEAQPWSAGPKPTLFAMVSNLGGYAPTHRLGSRHADPAIVTQEARILRAMGINGFQGAPGFFVRQAMRQEGAAAPFHRADDDHAPGYPVPRWTSAASPPNSGCPYAPGVEAAKQAAAVEAVAGMRAKSGFDMIYDVTVDEIGSVYDMTEEGKAHMGTCPHCRRGFQEYVQSMGLTAADFGAADISQVTPLVVSRKGAAPQGEVSKGDAMRAYWTLRFNCHASAQLFAPMRAAARAENANKRQAVDQGDTTSATARQPWMYPGAMRGNTFLMGGHSLDFFNWYRTADNAFVYETSNRDPRVWSWDSYLCDVGRTVIAQPDMGQELFAVYVKPHRGAPMQRALSAVSRGARYINWYTYGPSYAKGDMWGHRPEIMAQVAQTNRLIAAAEEVLYDSKWSQPARIAVVKPRASELWMTLSGGAPVWTASWENAKWVYAALTHAHLPVDPIDQVMIRDQDLSQYRVIYLNGPALERAAAQKLADWVAGGGVLVTMGYGLSRDEYNQPLEFLQPVLGLSKRTEPEMWHSTRTYGATSLQTYDDASRLGERPTPATASVKSAGTDGAEATGFELTVGREVLHPAAGTEVLSRYGDGGVAATRHPHGQGEVIVLGYFAGLEYAVPLMHDRFDMQRDFDPLRRRAVVAPAVARAQPVVDASEPTIEGVLLKNTTTGKQAITLMNWAYGVTAVRVIQSEQSRQERPVVSHLPARNVKVVVRGAGAVQRVRSLALEQTFAVEPGSDGESFQFTLHELREGDILLLE</sequence>
<evidence type="ECO:0000313" key="3">
    <source>
        <dbReference type="Proteomes" id="UP000317648"/>
    </source>
</evidence>
<feature type="region of interest" description="Disordered" evidence="1">
    <location>
        <begin position="370"/>
        <end position="391"/>
    </location>
</feature>